<evidence type="ECO:0000256" key="2">
    <source>
        <dbReference type="ARBA" id="ARBA00022741"/>
    </source>
</evidence>
<keyword evidence="3 4" id="KW-0067">ATP-binding</keyword>
<dbReference type="SUPFAM" id="SSF56059">
    <property type="entry name" value="Glutathione synthetase ATP-binding domain-like"/>
    <property type="match status" value="1"/>
</dbReference>
<gene>
    <name evidence="6" type="ORF">NCTC11370_03631</name>
</gene>
<accession>A0A377IUU3</accession>
<evidence type="ECO:0000259" key="5">
    <source>
        <dbReference type="PROSITE" id="PS50975"/>
    </source>
</evidence>
<dbReference type="EMBL" id="UGGT01000003">
    <property type="protein sequence ID" value="STO91653.1"/>
    <property type="molecule type" value="Genomic_DNA"/>
</dbReference>
<evidence type="ECO:0000313" key="6">
    <source>
        <dbReference type="EMBL" id="STO91653.1"/>
    </source>
</evidence>
<keyword evidence="7" id="KW-1185">Reference proteome</keyword>
<dbReference type="GO" id="GO:0005524">
    <property type="term" value="F:ATP binding"/>
    <property type="evidence" value="ECO:0007669"/>
    <property type="project" value="UniProtKB-UniRule"/>
</dbReference>
<feature type="domain" description="ATP-grasp" evidence="5">
    <location>
        <begin position="112"/>
        <end position="304"/>
    </location>
</feature>
<dbReference type="RefSeq" id="WP_115264672.1">
    <property type="nucleotide sequence ID" value="NZ_UGGT01000003.1"/>
</dbReference>
<dbReference type="GO" id="GO:0016874">
    <property type="term" value="F:ligase activity"/>
    <property type="evidence" value="ECO:0007669"/>
    <property type="project" value="UniProtKB-KW"/>
</dbReference>
<dbReference type="PANTHER" id="PTHR43585">
    <property type="entry name" value="FUMIPYRROLE BIOSYNTHESIS PROTEIN C"/>
    <property type="match status" value="1"/>
</dbReference>
<protein>
    <recommendedName>
        <fullName evidence="5">ATP-grasp domain-containing protein</fullName>
    </recommendedName>
</protein>
<keyword evidence="2 4" id="KW-0547">Nucleotide-binding</keyword>
<organism evidence="6 7">
    <name type="scientific">Fluoribacter dumoffii</name>
    <dbReference type="NCBI Taxonomy" id="463"/>
    <lineage>
        <taxon>Bacteria</taxon>
        <taxon>Pseudomonadati</taxon>
        <taxon>Pseudomonadota</taxon>
        <taxon>Gammaproteobacteria</taxon>
        <taxon>Legionellales</taxon>
        <taxon>Legionellaceae</taxon>
        <taxon>Fluoribacter</taxon>
    </lineage>
</organism>
<evidence type="ECO:0000256" key="4">
    <source>
        <dbReference type="PROSITE-ProRule" id="PRU00409"/>
    </source>
</evidence>
<reference evidence="6 7" key="1">
    <citation type="submission" date="2018-06" db="EMBL/GenBank/DDBJ databases">
        <authorList>
            <consortium name="Pathogen Informatics"/>
            <person name="Doyle S."/>
        </authorList>
    </citation>
    <scope>NUCLEOTIDE SEQUENCE [LARGE SCALE GENOMIC DNA]</scope>
    <source>
        <strain evidence="6 7">NCTC11370</strain>
    </source>
</reference>
<dbReference type="PROSITE" id="PS50975">
    <property type="entry name" value="ATP_GRASP"/>
    <property type="match status" value="1"/>
</dbReference>
<dbReference type="InterPro" id="IPR052032">
    <property type="entry name" value="ATP-dep_AA_Ligase"/>
</dbReference>
<keyword evidence="1" id="KW-0436">Ligase</keyword>
<name>A0A377IUU3_9GAMM</name>
<sequence length="394" mass="45630">MKRISQIQKDRVLLIGSPLSYKLVDFELLRRENIEPILSYSKEMTAIPDGISVYYDSLSVKEVDRIIQDFKIQFLVCFNDNFLIQSAQLRTKYNLPGIGYPEIKKFKIKSDMYRLLSPNLSTPKTIQYDEYVTFCDISKTLGGGEYFIKPDNLAGAEGSCHLRDEENFHEWRKSKRNIGICYLIQRYYSDPLYHCELVVKNNKIRYIQARRYSYPNHKFLEGKIIASFPVQDRKMQLVIERESIKVQRVLGFKNGVMHTEFFVGNDFNPVFLETNIRQAGGAINLVHKRRAGISLETLMILIELNREFEIAKTDQSIFDLCGYIPLKQGLVTDIDIPMLKGHYEFDIRVQLGSTYHAPRSASNTAVSFVGFSKAYGDLLADFSYLERNDMIKYG</sequence>
<proteinExistence type="predicted"/>
<dbReference type="GO" id="GO:0046872">
    <property type="term" value="F:metal ion binding"/>
    <property type="evidence" value="ECO:0007669"/>
    <property type="project" value="InterPro"/>
</dbReference>
<dbReference type="Gene3D" id="3.30.470.20">
    <property type="entry name" value="ATP-grasp fold, B domain"/>
    <property type="match status" value="1"/>
</dbReference>
<dbReference type="InterPro" id="IPR011761">
    <property type="entry name" value="ATP-grasp"/>
</dbReference>
<evidence type="ECO:0000313" key="7">
    <source>
        <dbReference type="Proteomes" id="UP000254554"/>
    </source>
</evidence>
<dbReference type="AlphaFoldDB" id="A0A377IUU3"/>
<dbReference type="Proteomes" id="UP000254554">
    <property type="component" value="Unassembled WGS sequence"/>
</dbReference>
<evidence type="ECO:0000256" key="3">
    <source>
        <dbReference type="ARBA" id="ARBA00022840"/>
    </source>
</evidence>
<dbReference type="OrthoDB" id="5631805at2"/>
<evidence type="ECO:0000256" key="1">
    <source>
        <dbReference type="ARBA" id="ARBA00022598"/>
    </source>
</evidence>
<dbReference type="PANTHER" id="PTHR43585:SF2">
    <property type="entry name" value="ATP-GRASP ENZYME FSQD"/>
    <property type="match status" value="1"/>
</dbReference>